<dbReference type="NCBIfam" id="TIGR03519">
    <property type="entry name" value="T9SS_PorP_fam"/>
    <property type="match status" value="1"/>
</dbReference>
<feature type="signal peptide" evidence="1">
    <location>
        <begin position="1"/>
        <end position="24"/>
    </location>
</feature>
<evidence type="ECO:0000256" key="1">
    <source>
        <dbReference type="SAM" id="SignalP"/>
    </source>
</evidence>
<evidence type="ECO:0000313" key="3">
    <source>
        <dbReference type="Proteomes" id="UP001065174"/>
    </source>
</evidence>
<organism evidence="2 3">
    <name type="scientific">Reichenbachiella agarivorans</name>
    <dbReference type="NCBI Taxonomy" id="2979464"/>
    <lineage>
        <taxon>Bacteria</taxon>
        <taxon>Pseudomonadati</taxon>
        <taxon>Bacteroidota</taxon>
        <taxon>Cytophagia</taxon>
        <taxon>Cytophagales</taxon>
        <taxon>Reichenbachiellaceae</taxon>
        <taxon>Reichenbachiella</taxon>
    </lineage>
</organism>
<sequence>MKKIIKASIIKIIVGLCAVISANAQQNPVLSTYTYNLMTVNPAYSGYHQTLDINLEATRTLPQTEGTPQFSSFTINGPLGDKRVGIGGSILNDKIGVYQNTEIMASYSYKLFSRNRNSYTSWGFYPKVVSFGIQAGLSHIQEDLLSLGISNDPEYAQNINEYTPTIGAGIFVSQKHFYLGLSAPRIVGSVFTSKNNVELQNHYYLQMGYKALIHQDVFIKPALLVKYVKGAPVQFDGNFVFEFYRKVEVGVGYRSIAGINFLVGIHLSDKFLLVYHYDTIIDNNQPEIGNSHGLMLNFKPFNQN</sequence>
<feature type="chain" id="PRO_5046997928" evidence="1">
    <location>
        <begin position="25"/>
        <end position="304"/>
    </location>
</feature>
<dbReference type="Proteomes" id="UP001065174">
    <property type="component" value="Chromosome"/>
</dbReference>
<gene>
    <name evidence="2" type="ORF">N6H18_14980</name>
</gene>
<dbReference type="EMBL" id="CP106679">
    <property type="protein sequence ID" value="UXP31651.1"/>
    <property type="molecule type" value="Genomic_DNA"/>
</dbReference>
<evidence type="ECO:0000313" key="2">
    <source>
        <dbReference type="EMBL" id="UXP31651.1"/>
    </source>
</evidence>
<dbReference type="InterPro" id="IPR019861">
    <property type="entry name" value="PorP/SprF_Bacteroidetes"/>
</dbReference>
<dbReference type="RefSeq" id="WP_262309090.1">
    <property type="nucleotide sequence ID" value="NZ_CP106679.1"/>
</dbReference>
<keyword evidence="1" id="KW-0732">Signal</keyword>
<reference evidence="2" key="1">
    <citation type="submission" date="2022-09" db="EMBL/GenBank/DDBJ databases">
        <title>Comparative genomics and taxonomic characterization of three novel marine species of genus Reichenbachiella exhibiting antioxidant and polysaccharide degradation activities.</title>
        <authorList>
            <person name="Muhammad N."/>
            <person name="Lee Y.-J."/>
            <person name="Ko J."/>
            <person name="Kim S.-G."/>
        </authorList>
    </citation>
    <scope>NUCLEOTIDE SEQUENCE</scope>
    <source>
        <strain evidence="2">BKB1-1</strain>
    </source>
</reference>
<protein>
    <submittedName>
        <fullName evidence="2">PorP/SprF family type IX secretion system membrane protein</fullName>
    </submittedName>
</protein>
<dbReference type="Pfam" id="PF11751">
    <property type="entry name" value="PorP_SprF"/>
    <property type="match status" value="1"/>
</dbReference>
<accession>A0ABY6CMC1</accession>
<proteinExistence type="predicted"/>
<keyword evidence="3" id="KW-1185">Reference proteome</keyword>
<name>A0ABY6CMC1_9BACT</name>